<comment type="caution">
    <text evidence="2">The sequence shown here is derived from an EMBL/GenBank/DDBJ whole genome shotgun (WGS) entry which is preliminary data.</text>
</comment>
<name>A0A9N8ENR4_9STRA</name>
<evidence type="ECO:0000313" key="3">
    <source>
        <dbReference type="Proteomes" id="UP001153069"/>
    </source>
</evidence>
<dbReference type="SUPFAM" id="SSF74788">
    <property type="entry name" value="Cullin repeat-like"/>
    <property type="match status" value="1"/>
</dbReference>
<protein>
    <submittedName>
        <fullName evidence="2">Uncharacterized protein</fullName>
    </submittedName>
</protein>
<accession>A0A9N8ENR4</accession>
<dbReference type="InterPro" id="IPR016159">
    <property type="entry name" value="Cullin_repeat-like_dom_sf"/>
</dbReference>
<dbReference type="AlphaFoldDB" id="A0A9N8ENR4"/>
<evidence type="ECO:0000256" key="1">
    <source>
        <dbReference type="SAM" id="MobiDB-lite"/>
    </source>
</evidence>
<dbReference type="Proteomes" id="UP001153069">
    <property type="component" value="Unassembled WGS sequence"/>
</dbReference>
<feature type="region of interest" description="Disordered" evidence="1">
    <location>
        <begin position="1"/>
        <end position="22"/>
    </location>
</feature>
<organism evidence="2 3">
    <name type="scientific">Seminavis robusta</name>
    <dbReference type="NCBI Taxonomy" id="568900"/>
    <lineage>
        <taxon>Eukaryota</taxon>
        <taxon>Sar</taxon>
        <taxon>Stramenopiles</taxon>
        <taxon>Ochrophyta</taxon>
        <taxon>Bacillariophyta</taxon>
        <taxon>Bacillariophyceae</taxon>
        <taxon>Bacillariophycidae</taxon>
        <taxon>Naviculales</taxon>
        <taxon>Naviculaceae</taxon>
        <taxon>Seminavis</taxon>
    </lineage>
</organism>
<sequence>MFASMSKNKDENNNGSDKGKKRFNMISIPQKFEWTGISSIISQDNNKHHHNNKPTDADTDTDDILTIMEGLILWNVLGFALADTKDYVCFSAVNKEWNQVVRTLVPPVMYQIKAVLDHNNNNKSRDELILQVKDLELLTAVLEMVPDKDSAIYRQDNRRQHLEWPHLQPPFAMIVMRFVFAASTKRNKFSSNMYEMVCCFLEKISIQTAHQMIKTFYNNNSNTANILENLVQLWVTWEGMVGIVEAIAGHLSRYYAAQNSLLSLTQHARHCFVAVLLSGPEFPYGLAELLGHMQGTKVLNNMPRDLVLRAYHASIAIASFPTELQQHWDQVGGFGVILQAYNQIKAQVEESILPSEEEEEEEEEEQIAQVVGQPQHQEEEEKANFHLTLMFPNGTKLNALHHFVESSILLKNMHFANGDAIRWHGDEDIPHFVKALVFYALDEKTPMPPTFPAPLPHGVHLTSILGAENAQFARLVEPHSAQELLVLIHFCSFLNLEKLATLCGMAIALKIREMNPAELRTINLTRINE</sequence>
<dbReference type="EMBL" id="CAICTM010001485">
    <property type="protein sequence ID" value="CAB9524043.1"/>
    <property type="molecule type" value="Genomic_DNA"/>
</dbReference>
<evidence type="ECO:0000313" key="2">
    <source>
        <dbReference type="EMBL" id="CAB9524043.1"/>
    </source>
</evidence>
<reference evidence="2" key="1">
    <citation type="submission" date="2020-06" db="EMBL/GenBank/DDBJ databases">
        <authorList>
            <consortium name="Plant Systems Biology data submission"/>
        </authorList>
    </citation>
    <scope>NUCLEOTIDE SEQUENCE</scope>
    <source>
        <strain evidence="2">D6</strain>
    </source>
</reference>
<gene>
    <name evidence="2" type="ORF">SEMRO_1487_G276770.1</name>
</gene>
<proteinExistence type="predicted"/>
<dbReference type="Gene3D" id="1.20.1310.10">
    <property type="entry name" value="Cullin Repeats"/>
    <property type="match status" value="1"/>
</dbReference>
<keyword evidence="3" id="KW-1185">Reference proteome</keyword>